<geneLocation type="plasmid" evidence="1">
    <name>unnamed</name>
</geneLocation>
<proteinExistence type="predicted"/>
<name>A0A650GET3_9MICO</name>
<evidence type="ECO:0000313" key="1">
    <source>
        <dbReference type="EMBL" id="QGX08817.1"/>
    </source>
</evidence>
<dbReference type="Pfam" id="PF19876">
    <property type="entry name" value="DUF6349"/>
    <property type="match status" value="1"/>
</dbReference>
<gene>
    <name evidence="1" type="ORF">EEW87_17585</name>
</gene>
<keyword evidence="1" id="KW-0614">Plasmid</keyword>
<dbReference type="AlphaFoldDB" id="A0A650GET3"/>
<dbReference type="RefSeq" id="WP_123093685.1">
    <property type="nucleotide sequence ID" value="NZ_CP046475.1"/>
</dbReference>
<dbReference type="GeneID" id="59163543"/>
<evidence type="ECO:0000313" key="2">
    <source>
        <dbReference type="Proteomes" id="UP000271708"/>
    </source>
</evidence>
<sequence length="209" mass="23123">MDHVGVPGQIALDIDALIREAELDAAPAWAGGPLRLTLDYRTPDEHAAAMQRWILEHGQGGFRSRSHMWSPAICHQPITIEGHELHVLSVDLRTEHGHEGPGALLYQANCIPCRWHEVAASENEAVEAMHDHAVPDWRDLPLMPHKISAALSNPTRQNIAAARTWIEQNYPAHRQHLGAPIRTTRTSMGTRHVPGRSPFGGFDLTGEVV</sequence>
<dbReference type="EMBL" id="CP046475">
    <property type="protein sequence ID" value="QGX08817.1"/>
    <property type="molecule type" value="Genomic_DNA"/>
</dbReference>
<accession>A0A650GET3</accession>
<reference evidence="1 2" key="1">
    <citation type="submission" date="2019-11" db="EMBL/GenBank/DDBJ databases">
        <title>Complete Genome Sequence of Janibacter melonis M714.</title>
        <authorList>
            <person name="Zhao Q."/>
        </authorList>
    </citation>
    <scope>NUCLEOTIDE SEQUENCE [LARGE SCALE GENOMIC DNA]</scope>
    <source>
        <strain evidence="1 2">M714</strain>
        <plasmid evidence="1 2">unnamed</plasmid>
    </source>
</reference>
<organism evidence="1 2">
    <name type="scientific">Janibacter melonis</name>
    <dbReference type="NCBI Taxonomy" id="262209"/>
    <lineage>
        <taxon>Bacteria</taxon>
        <taxon>Bacillati</taxon>
        <taxon>Actinomycetota</taxon>
        <taxon>Actinomycetes</taxon>
        <taxon>Micrococcales</taxon>
        <taxon>Intrasporangiaceae</taxon>
        <taxon>Janibacter</taxon>
    </lineage>
</organism>
<dbReference type="KEGG" id="jme:EEW87_17585"/>
<dbReference type="Proteomes" id="UP000271708">
    <property type="component" value="Plasmid unnamed"/>
</dbReference>
<protein>
    <submittedName>
        <fullName evidence="1">Uncharacterized protein</fullName>
    </submittedName>
</protein>
<dbReference type="InterPro" id="IPR045930">
    <property type="entry name" value="DUF6349"/>
</dbReference>